<organism evidence="3 4">
    <name type="scientific">Ulvibacterium marinum</name>
    <dbReference type="NCBI Taxonomy" id="2419782"/>
    <lineage>
        <taxon>Bacteria</taxon>
        <taxon>Pseudomonadati</taxon>
        <taxon>Bacteroidota</taxon>
        <taxon>Flavobacteriia</taxon>
        <taxon>Flavobacteriales</taxon>
        <taxon>Flavobacteriaceae</taxon>
        <taxon>Ulvibacterium</taxon>
    </lineage>
</organism>
<proteinExistence type="predicted"/>
<accession>A0A3B0C3K9</accession>
<keyword evidence="1" id="KW-0812">Transmembrane</keyword>
<reference evidence="3 4" key="1">
    <citation type="submission" date="2018-10" db="EMBL/GenBank/DDBJ databases">
        <title>Ulvibacterium marinum gen. nov., sp. nov., a novel marine bacterium of the family Flavobacteriaceae, isolated from a culture of the green alga Ulva prolifera.</title>
        <authorList>
            <person name="Zhang Z."/>
        </authorList>
    </citation>
    <scope>NUCLEOTIDE SEQUENCE [LARGE SCALE GENOMIC DNA]</scope>
    <source>
        <strain evidence="3 4">CCMM003</strain>
    </source>
</reference>
<dbReference type="EMBL" id="RBCJ01000003">
    <property type="protein sequence ID" value="RKN79910.1"/>
    <property type="molecule type" value="Genomic_DNA"/>
</dbReference>
<evidence type="ECO:0000256" key="1">
    <source>
        <dbReference type="SAM" id="Phobius"/>
    </source>
</evidence>
<keyword evidence="1" id="KW-1133">Transmembrane helix</keyword>
<dbReference type="Proteomes" id="UP000276603">
    <property type="component" value="Unassembled WGS sequence"/>
</dbReference>
<dbReference type="OrthoDB" id="9786766at2"/>
<feature type="domain" description="Carbohydrate-binding" evidence="2">
    <location>
        <begin position="46"/>
        <end position="198"/>
    </location>
</feature>
<dbReference type="GO" id="GO:0004553">
    <property type="term" value="F:hydrolase activity, hydrolyzing O-glycosyl compounds"/>
    <property type="evidence" value="ECO:0007669"/>
    <property type="project" value="InterPro"/>
</dbReference>
<sequence length="362" mass="42763">MGNESLKRVKTVSLMLFLLYIGCIQLAGQETPRKYVALKTSEALSIDGKANEPSWSNAEWSSDFIDIEGIKMPEYKTQMKMLWDDTYLYFFAQMEEPHVWGTLKQRDTVIYYNNDFEIFIDPDGDTHNYMEFEMNALNTVWDLFLTKPYRNQGKVLDSWDIQGLKSAVYVDGTLNKSNDIDTGWSVEIAIPWSVLTEAGNSKNPPENEFWRINFSRVNWDYELTDGRYSRKKDENGKYVPEYNWVWSPQGVINMHEPEHWGYVYFSTDKTGRRDDFSIPEDEYIKWHLYELYRDFRGKRKQNTKWESEDNEIFGCSKELFGKSFTPILEHSKTGFTIWTKSPFTNKTLIVRNDGKFETHEEK</sequence>
<dbReference type="PANTHER" id="PTHR35532">
    <property type="entry name" value="SIMILAR TO POLYHYDROXYALKANOATE DEPOLYMERASE"/>
    <property type="match status" value="1"/>
</dbReference>
<dbReference type="GO" id="GO:0030246">
    <property type="term" value="F:carbohydrate binding"/>
    <property type="evidence" value="ECO:0007669"/>
    <property type="project" value="InterPro"/>
</dbReference>
<dbReference type="SUPFAM" id="SSF49344">
    <property type="entry name" value="CBD9-like"/>
    <property type="match status" value="1"/>
</dbReference>
<evidence type="ECO:0000313" key="3">
    <source>
        <dbReference type="EMBL" id="RKN79910.1"/>
    </source>
</evidence>
<dbReference type="AlphaFoldDB" id="A0A3B0C3K9"/>
<dbReference type="GO" id="GO:0016052">
    <property type="term" value="P:carbohydrate catabolic process"/>
    <property type="evidence" value="ECO:0007669"/>
    <property type="project" value="InterPro"/>
</dbReference>
<evidence type="ECO:0000259" key="2">
    <source>
        <dbReference type="Pfam" id="PF06452"/>
    </source>
</evidence>
<dbReference type="CDD" id="cd09620">
    <property type="entry name" value="CBM9_like_3"/>
    <property type="match status" value="1"/>
</dbReference>
<evidence type="ECO:0000313" key="4">
    <source>
        <dbReference type="Proteomes" id="UP000276603"/>
    </source>
</evidence>
<gene>
    <name evidence="3" type="ORF">D7Z94_16745</name>
</gene>
<dbReference type="PANTHER" id="PTHR35532:SF5">
    <property type="entry name" value="CARBOHYDRATE-BINDING DOMAIN-CONTAINING PROTEIN"/>
    <property type="match status" value="1"/>
</dbReference>
<dbReference type="Pfam" id="PF06452">
    <property type="entry name" value="CBM9_1"/>
    <property type="match status" value="1"/>
</dbReference>
<dbReference type="Gene3D" id="2.60.40.1190">
    <property type="match status" value="1"/>
</dbReference>
<feature type="transmembrane region" description="Helical" evidence="1">
    <location>
        <begin position="12"/>
        <end position="28"/>
    </location>
</feature>
<keyword evidence="1" id="KW-0472">Membrane</keyword>
<keyword evidence="4" id="KW-1185">Reference proteome</keyword>
<protein>
    <submittedName>
        <fullName evidence="3">Carbohydrate-binding family 9-like protein</fullName>
    </submittedName>
</protein>
<name>A0A3B0C3K9_9FLAO</name>
<comment type="caution">
    <text evidence="3">The sequence shown here is derived from an EMBL/GenBank/DDBJ whole genome shotgun (WGS) entry which is preliminary data.</text>
</comment>
<dbReference type="InterPro" id="IPR010502">
    <property type="entry name" value="Carb-bd_dom_fam9"/>
</dbReference>